<dbReference type="Proteomes" id="UP001432014">
    <property type="component" value="Chromosome"/>
</dbReference>
<dbReference type="RefSeq" id="WP_329493514.1">
    <property type="nucleotide sequence ID" value="NZ_CP108460.1"/>
</dbReference>
<gene>
    <name evidence="3" type="ORF">OG469_35815</name>
</gene>
<dbReference type="EMBL" id="CP108482">
    <property type="protein sequence ID" value="WUS60388.1"/>
    <property type="molecule type" value="Genomic_DNA"/>
</dbReference>
<reference evidence="3 4" key="1">
    <citation type="submission" date="2022-10" db="EMBL/GenBank/DDBJ databases">
        <title>The complete genomes of actinobacterial strains from the NBC collection.</title>
        <authorList>
            <person name="Joergensen T.S."/>
            <person name="Alvarez Arevalo M."/>
            <person name="Sterndorff E.B."/>
            <person name="Faurdal D."/>
            <person name="Vuksanovic O."/>
            <person name="Mourched A.-S."/>
            <person name="Charusanti P."/>
            <person name="Shaw S."/>
            <person name="Blin K."/>
            <person name="Weber T."/>
        </authorList>
    </citation>
    <scope>NUCLEOTIDE SEQUENCE [LARGE SCALE GENOMIC DNA]</scope>
    <source>
        <strain evidence="3 4">NBC_01247</strain>
    </source>
</reference>
<keyword evidence="4" id="KW-1185">Reference proteome</keyword>
<name>A0ABZ1WI11_9ACTN</name>
<keyword evidence="2" id="KW-0812">Transmembrane</keyword>
<feature type="transmembrane region" description="Helical" evidence="2">
    <location>
        <begin position="38"/>
        <end position="59"/>
    </location>
</feature>
<organism evidence="3 4">
    <name type="scientific">Kitasatospora herbaricolor</name>
    <dbReference type="NCBI Taxonomy" id="68217"/>
    <lineage>
        <taxon>Bacteria</taxon>
        <taxon>Bacillati</taxon>
        <taxon>Actinomycetota</taxon>
        <taxon>Actinomycetes</taxon>
        <taxon>Kitasatosporales</taxon>
        <taxon>Streptomycetaceae</taxon>
        <taxon>Kitasatospora</taxon>
    </lineage>
</organism>
<evidence type="ECO:0000313" key="3">
    <source>
        <dbReference type="EMBL" id="WUS60388.1"/>
    </source>
</evidence>
<accession>A0ABZ1WI11</accession>
<evidence type="ECO:0000256" key="2">
    <source>
        <dbReference type="SAM" id="Phobius"/>
    </source>
</evidence>
<protein>
    <submittedName>
        <fullName evidence="3">Uncharacterized protein</fullName>
    </submittedName>
</protein>
<proteinExistence type="predicted"/>
<feature type="transmembrane region" description="Helical" evidence="2">
    <location>
        <begin position="71"/>
        <end position="91"/>
    </location>
</feature>
<keyword evidence="2" id="KW-0472">Membrane</keyword>
<evidence type="ECO:0000256" key="1">
    <source>
        <dbReference type="SAM" id="MobiDB-lite"/>
    </source>
</evidence>
<evidence type="ECO:0000313" key="4">
    <source>
        <dbReference type="Proteomes" id="UP001432014"/>
    </source>
</evidence>
<feature type="region of interest" description="Disordered" evidence="1">
    <location>
        <begin position="1"/>
        <end position="27"/>
    </location>
</feature>
<sequence>MPHTLTDAARPLGAPERDLLLPPPPPAPAAVARSTPAVVLYTVAGVITVLWLMNVAKGVPDPEVADASYRLGYLVGPLILSVPLALVGLVVQLATRRRRVRVAEDGTRAGHAVWERRHRVWQASWMCRRCQVAFFPKGSVSPDYPASPAIAVAQLPMWVTTTAERAFGVPEPTGPR</sequence>
<keyword evidence="2" id="KW-1133">Transmembrane helix</keyword>